<organism evidence="2">
    <name type="scientific">candidate division TA06 bacterium ADurb.Bin417</name>
    <dbReference type="NCBI Taxonomy" id="1852828"/>
    <lineage>
        <taxon>Bacteria</taxon>
        <taxon>Bacteria division TA06</taxon>
    </lineage>
</organism>
<dbReference type="InterPro" id="IPR052024">
    <property type="entry name" value="Methanogen_methyltrans"/>
</dbReference>
<dbReference type="AlphaFoldDB" id="A0A1V5MIL4"/>
<dbReference type="PANTHER" id="PTHR47099:SF1">
    <property type="entry name" value="METHYLCOBAMIDE:COM METHYLTRANSFERASE MTBA"/>
    <property type="match status" value="1"/>
</dbReference>
<accession>A0A1V5MIL4</accession>
<name>A0A1V5MIL4_UNCT6</name>
<dbReference type="EMBL" id="MWAK01000057">
    <property type="protein sequence ID" value="OPZ92932.1"/>
    <property type="molecule type" value="Genomic_DNA"/>
</dbReference>
<keyword evidence="2" id="KW-0489">Methyltransferase</keyword>
<dbReference type="SUPFAM" id="SSF51726">
    <property type="entry name" value="UROD/MetE-like"/>
    <property type="match status" value="1"/>
</dbReference>
<proteinExistence type="predicted"/>
<dbReference type="Pfam" id="PF01208">
    <property type="entry name" value="URO-D"/>
    <property type="match status" value="1"/>
</dbReference>
<protein>
    <submittedName>
        <fullName evidence="2">Methylcobalamin:coenzyme M methyltransferase</fullName>
    </submittedName>
</protein>
<gene>
    <name evidence="2" type="ORF">BWY73_00569</name>
</gene>
<dbReference type="InterPro" id="IPR038071">
    <property type="entry name" value="UROD/MetE-like_sf"/>
</dbReference>
<dbReference type="PANTHER" id="PTHR47099">
    <property type="entry name" value="METHYLCOBAMIDE:COM METHYLTRANSFERASE MTBA"/>
    <property type="match status" value="1"/>
</dbReference>
<reference evidence="2" key="1">
    <citation type="submission" date="2017-02" db="EMBL/GenBank/DDBJ databases">
        <title>Delving into the versatile metabolic prowess of the omnipresent phylum Bacteroidetes.</title>
        <authorList>
            <person name="Nobu M.K."/>
            <person name="Mei R."/>
            <person name="Narihiro T."/>
            <person name="Kuroda K."/>
            <person name="Liu W.-T."/>
        </authorList>
    </citation>
    <scope>NUCLEOTIDE SEQUENCE</scope>
    <source>
        <strain evidence="2">ADurb.Bin417</strain>
    </source>
</reference>
<dbReference type="Proteomes" id="UP000485484">
    <property type="component" value="Unassembled WGS sequence"/>
</dbReference>
<dbReference type="GO" id="GO:0006779">
    <property type="term" value="P:porphyrin-containing compound biosynthetic process"/>
    <property type="evidence" value="ECO:0007669"/>
    <property type="project" value="InterPro"/>
</dbReference>
<evidence type="ECO:0000313" key="2">
    <source>
        <dbReference type="EMBL" id="OPZ92932.1"/>
    </source>
</evidence>
<comment type="caution">
    <text evidence="2">The sequence shown here is derived from an EMBL/GenBank/DDBJ whole genome shotgun (WGS) entry which is preliminary data.</text>
</comment>
<dbReference type="GO" id="GO:0008168">
    <property type="term" value="F:methyltransferase activity"/>
    <property type="evidence" value="ECO:0007669"/>
    <property type="project" value="UniProtKB-KW"/>
</dbReference>
<dbReference type="GO" id="GO:0004853">
    <property type="term" value="F:uroporphyrinogen decarboxylase activity"/>
    <property type="evidence" value="ECO:0007669"/>
    <property type="project" value="InterPro"/>
</dbReference>
<sequence length="351" mass="39647">MKKQLTSRQRVMTAFEHREPDRIPAWCGSSPGFWEKARRGLHLDDEGIRQRFGDDFRRIFESYSTPPIPLSPAADSRSLFGVERRGIGYGQPLSHPLAEASRSDLARYPWPDPDWLDTSRLHSQAAPYRETFAILGGAWSPFWHDLIDLLGLETLCLKMYEDPGFVDAVLDRITGFYLEVNRRIFEAAADRLDIFFIGNDFGSQTGPLISPNLFRRFLLPRLEKFCVLGHRYGLKVMLHCCGGIYPLMPLLAESGLDAVHAIQTSCRGMELPRLKSEFGNRILFNGCIDSHQVLIKGTPESIREDVRRVLEIMKPGGGFVAGASHDTILEETPLENTLAMFDAIREFGAYG</sequence>
<feature type="domain" description="Uroporphyrinogen decarboxylase (URO-D)" evidence="1">
    <location>
        <begin position="132"/>
        <end position="346"/>
    </location>
</feature>
<keyword evidence="2" id="KW-0808">Transferase</keyword>
<dbReference type="Gene3D" id="3.20.20.210">
    <property type="match status" value="1"/>
</dbReference>
<dbReference type="GO" id="GO:0032259">
    <property type="term" value="P:methylation"/>
    <property type="evidence" value="ECO:0007669"/>
    <property type="project" value="UniProtKB-KW"/>
</dbReference>
<evidence type="ECO:0000259" key="1">
    <source>
        <dbReference type="Pfam" id="PF01208"/>
    </source>
</evidence>
<dbReference type="InterPro" id="IPR000257">
    <property type="entry name" value="Uroporphyrinogen_deCOase"/>
</dbReference>